<feature type="domain" description="ABC transporter" evidence="9">
    <location>
        <begin position="2"/>
        <end position="241"/>
    </location>
</feature>
<dbReference type="AlphaFoldDB" id="A0A0L0QMN1"/>
<dbReference type="Gene3D" id="3.30.70.260">
    <property type="match status" value="1"/>
</dbReference>
<dbReference type="InterPro" id="IPR045865">
    <property type="entry name" value="ACT-like_dom_sf"/>
</dbReference>
<evidence type="ECO:0000256" key="3">
    <source>
        <dbReference type="ARBA" id="ARBA00022475"/>
    </source>
</evidence>
<reference evidence="11" key="1">
    <citation type="submission" date="2015-07" db="EMBL/GenBank/DDBJ databases">
        <title>Fjat-10053 dsm26.</title>
        <authorList>
            <person name="Liu B."/>
            <person name="Wang J."/>
            <person name="Zhu Y."/>
            <person name="Liu G."/>
            <person name="Chen Q."/>
            <person name="Chen Z."/>
            <person name="Lan J."/>
            <person name="Che J."/>
            <person name="Ge C."/>
            <person name="Shi H."/>
            <person name="Pan Z."/>
            <person name="Liu X."/>
        </authorList>
    </citation>
    <scope>NUCLEOTIDE SEQUENCE [LARGE SCALE GENOMIC DNA]</scope>
    <source>
        <strain evidence="11">DSM 26</strain>
    </source>
</reference>
<evidence type="ECO:0000259" key="9">
    <source>
        <dbReference type="PROSITE" id="PS50893"/>
    </source>
</evidence>
<dbReference type="Pfam" id="PF00005">
    <property type="entry name" value="ABC_tran"/>
    <property type="match status" value="1"/>
</dbReference>
<dbReference type="PANTHER" id="PTHR43166:SF36">
    <property type="entry name" value="METHIONINE IMPORT ATP-BINDING PROTEIN METN 2"/>
    <property type="match status" value="1"/>
</dbReference>
<dbReference type="InterPro" id="IPR017871">
    <property type="entry name" value="ABC_transporter-like_CS"/>
</dbReference>
<dbReference type="SUPFAM" id="SSF55021">
    <property type="entry name" value="ACT-like"/>
    <property type="match status" value="1"/>
</dbReference>
<keyword evidence="11" id="KW-1185">Reference proteome</keyword>
<accession>A0A0L0QMN1</accession>
<evidence type="ECO:0000256" key="2">
    <source>
        <dbReference type="ARBA" id="ARBA00022448"/>
    </source>
</evidence>
<dbReference type="PATRIC" id="fig|1473.5.peg.1810"/>
<dbReference type="GO" id="GO:0006865">
    <property type="term" value="P:amino acid transport"/>
    <property type="evidence" value="ECO:0007669"/>
    <property type="project" value="UniProtKB-KW"/>
</dbReference>
<evidence type="ECO:0000256" key="6">
    <source>
        <dbReference type="ARBA" id="ARBA00022967"/>
    </source>
</evidence>
<keyword evidence="6" id="KW-1278">Translocase</keyword>
<evidence type="ECO:0000256" key="7">
    <source>
        <dbReference type="ARBA" id="ARBA00022970"/>
    </source>
</evidence>
<dbReference type="GO" id="GO:0005886">
    <property type="term" value="C:plasma membrane"/>
    <property type="evidence" value="ECO:0007669"/>
    <property type="project" value="UniProtKB-ARBA"/>
</dbReference>
<evidence type="ECO:0000256" key="4">
    <source>
        <dbReference type="ARBA" id="ARBA00022741"/>
    </source>
</evidence>
<dbReference type="Pfam" id="PF09383">
    <property type="entry name" value="NIL"/>
    <property type="match status" value="1"/>
</dbReference>
<protein>
    <submittedName>
        <fullName evidence="10">Methionine ABC transporter ATP-binding protein</fullName>
    </submittedName>
</protein>
<dbReference type="RefSeq" id="WP_050352419.1">
    <property type="nucleotide sequence ID" value="NZ_BOSN01000008.1"/>
</dbReference>
<dbReference type="PROSITE" id="PS50893">
    <property type="entry name" value="ABC_TRANSPORTER_2"/>
    <property type="match status" value="1"/>
</dbReference>
<dbReference type="SUPFAM" id="SSF52540">
    <property type="entry name" value="P-loop containing nucleoside triphosphate hydrolases"/>
    <property type="match status" value="1"/>
</dbReference>
<dbReference type="PROSITE" id="PS00211">
    <property type="entry name" value="ABC_TRANSPORTER_1"/>
    <property type="match status" value="1"/>
</dbReference>
<dbReference type="SMART" id="SM00382">
    <property type="entry name" value="AAA"/>
    <property type="match status" value="1"/>
</dbReference>
<dbReference type="FunFam" id="3.40.50.300:FF:000056">
    <property type="entry name" value="Cell division ATP-binding protein FtsE"/>
    <property type="match status" value="1"/>
</dbReference>
<evidence type="ECO:0000256" key="1">
    <source>
        <dbReference type="ARBA" id="ARBA00005417"/>
    </source>
</evidence>
<dbReference type="GeneID" id="66871050"/>
<dbReference type="InterPro" id="IPR050086">
    <property type="entry name" value="MetN_ABC_transporter-like"/>
</dbReference>
<organism evidence="10 11">
    <name type="scientific">Virgibacillus pantothenticus</name>
    <dbReference type="NCBI Taxonomy" id="1473"/>
    <lineage>
        <taxon>Bacteria</taxon>
        <taxon>Bacillati</taxon>
        <taxon>Bacillota</taxon>
        <taxon>Bacilli</taxon>
        <taxon>Bacillales</taxon>
        <taxon>Bacillaceae</taxon>
        <taxon>Virgibacillus</taxon>
    </lineage>
</organism>
<dbReference type="GO" id="GO:0016887">
    <property type="term" value="F:ATP hydrolysis activity"/>
    <property type="evidence" value="ECO:0007669"/>
    <property type="project" value="InterPro"/>
</dbReference>
<dbReference type="InterPro" id="IPR027417">
    <property type="entry name" value="P-loop_NTPase"/>
</dbReference>
<evidence type="ECO:0000256" key="5">
    <source>
        <dbReference type="ARBA" id="ARBA00022840"/>
    </source>
</evidence>
<keyword evidence="8" id="KW-0472">Membrane</keyword>
<keyword evidence="2" id="KW-0813">Transport</keyword>
<sequence>MISIEGLRKVFTANKTETTAVDDVTLSIEQGDIFGVIGYSGAGKSTFVRLINRLEEPTSGKVYINKQEITALKKNELRLARQDIGMVFQHFNLLWSRTVEDNIAFPLEIAGVEKEERQQRVQSLIDLVGLSGKEKTYPSQLSGGQKQRVGIARALANKPSVLLCDEATSALDPETTNSILDLLVDINKQLGITIILITHEMHVIRKICNHVAVMENGKVVEHGNVLDVFSHPKNNVTKKFVQQLMGDAEAENEFEHLINTFKQGRLIRLHFVGETTNDALISKLVKTYDIDISILQGKITRTQAGAYGTLFIQMTGDEAEIAKAIQHVSEETSVELEVIRNVD</sequence>
<dbReference type="SMART" id="SM00930">
    <property type="entry name" value="NIL"/>
    <property type="match status" value="1"/>
</dbReference>
<comment type="caution">
    <text evidence="10">The sequence shown here is derived from an EMBL/GenBank/DDBJ whole genome shotgun (WGS) entry which is preliminary data.</text>
</comment>
<dbReference type="CDD" id="cd03258">
    <property type="entry name" value="ABC_MetN_methionine_transporter"/>
    <property type="match status" value="1"/>
</dbReference>
<proteinExistence type="inferred from homology"/>
<dbReference type="Proteomes" id="UP000036780">
    <property type="component" value="Unassembled WGS sequence"/>
</dbReference>
<keyword evidence="7" id="KW-0029">Amino-acid transport</keyword>
<dbReference type="InterPro" id="IPR041701">
    <property type="entry name" value="MetN_ABC"/>
</dbReference>
<evidence type="ECO:0000256" key="8">
    <source>
        <dbReference type="ARBA" id="ARBA00023136"/>
    </source>
</evidence>
<evidence type="ECO:0000313" key="10">
    <source>
        <dbReference type="EMBL" id="KNE19862.1"/>
    </source>
</evidence>
<dbReference type="GO" id="GO:0005524">
    <property type="term" value="F:ATP binding"/>
    <property type="evidence" value="ECO:0007669"/>
    <property type="project" value="UniProtKB-KW"/>
</dbReference>
<keyword evidence="5 10" id="KW-0067">ATP-binding</keyword>
<dbReference type="EMBL" id="LGTO01000007">
    <property type="protein sequence ID" value="KNE19862.1"/>
    <property type="molecule type" value="Genomic_DNA"/>
</dbReference>
<dbReference type="InterPro" id="IPR003593">
    <property type="entry name" value="AAA+_ATPase"/>
</dbReference>
<dbReference type="Gene3D" id="3.40.50.300">
    <property type="entry name" value="P-loop containing nucleotide triphosphate hydrolases"/>
    <property type="match status" value="1"/>
</dbReference>
<dbReference type="InterPro" id="IPR003439">
    <property type="entry name" value="ABC_transporter-like_ATP-bd"/>
</dbReference>
<dbReference type="PANTHER" id="PTHR43166">
    <property type="entry name" value="AMINO ACID IMPORT ATP-BINDING PROTEIN"/>
    <property type="match status" value="1"/>
</dbReference>
<keyword evidence="3" id="KW-1003">Cell membrane</keyword>
<comment type="similarity">
    <text evidence="1">Belongs to the ABC transporter superfamily.</text>
</comment>
<dbReference type="OrthoDB" id="9802264at2"/>
<keyword evidence="4" id="KW-0547">Nucleotide-binding</keyword>
<dbReference type="InterPro" id="IPR018449">
    <property type="entry name" value="NIL_domain"/>
</dbReference>
<gene>
    <name evidence="10" type="ORF">AFK71_15695</name>
</gene>
<name>A0A0L0QMN1_VIRPA</name>
<evidence type="ECO:0000313" key="11">
    <source>
        <dbReference type="Proteomes" id="UP000036780"/>
    </source>
</evidence>